<dbReference type="PANTHER" id="PTHR42884:SF14">
    <property type="entry name" value="NEUROENDOCRINE CONVERTASE 1"/>
    <property type="match status" value="1"/>
</dbReference>
<evidence type="ECO:0008006" key="7">
    <source>
        <dbReference type="Google" id="ProtNLM"/>
    </source>
</evidence>
<dbReference type="SUPFAM" id="SSF52743">
    <property type="entry name" value="Subtilisin-like"/>
    <property type="match status" value="1"/>
</dbReference>
<proteinExistence type="predicted"/>
<dbReference type="Pfam" id="PF01847">
    <property type="entry name" value="VHL"/>
    <property type="match status" value="1"/>
</dbReference>
<feature type="domain" description="von Hippel-Lindau disease tumour suppressor beta" evidence="5">
    <location>
        <begin position="12"/>
        <end position="69"/>
    </location>
</feature>
<evidence type="ECO:0000256" key="1">
    <source>
        <dbReference type="ARBA" id="ARBA00022670"/>
    </source>
</evidence>
<keyword evidence="2" id="KW-0378">Hydrolase</keyword>
<keyword evidence="3" id="KW-0720">Serine protease</keyword>
<feature type="domain" description="Peptidase S8/S53" evidence="4">
    <location>
        <begin position="158"/>
        <end position="406"/>
    </location>
</feature>
<accession>A0A0F9YI02</accession>
<dbReference type="GO" id="GO:0016485">
    <property type="term" value="P:protein processing"/>
    <property type="evidence" value="ECO:0007669"/>
    <property type="project" value="TreeGrafter"/>
</dbReference>
<reference evidence="6" key="1">
    <citation type="journal article" date="2015" name="Nature">
        <title>Complex archaea that bridge the gap between prokaryotes and eukaryotes.</title>
        <authorList>
            <person name="Spang A."/>
            <person name="Saw J.H."/>
            <person name="Jorgensen S.L."/>
            <person name="Zaremba-Niedzwiedzka K."/>
            <person name="Martijn J."/>
            <person name="Lind A.E."/>
            <person name="van Eijk R."/>
            <person name="Schleper C."/>
            <person name="Guy L."/>
            <person name="Ettema T.J."/>
        </authorList>
    </citation>
    <scope>NUCLEOTIDE SEQUENCE</scope>
</reference>
<dbReference type="Gene3D" id="2.60.40.780">
    <property type="entry name" value="von Hippel-Lindau disease tumour suppressor, beta domain"/>
    <property type="match status" value="1"/>
</dbReference>
<dbReference type="InterPro" id="IPR015500">
    <property type="entry name" value="Peptidase_S8_subtilisin-rel"/>
</dbReference>
<dbReference type="InterPro" id="IPR024053">
    <property type="entry name" value="VHL_beta_dom"/>
</dbReference>
<evidence type="ECO:0000256" key="2">
    <source>
        <dbReference type="ARBA" id="ARBA00022801"/>
    </source>
</evidence>
<dbReference type="InterPro" id="IPR000209">
    <property type="entry name" value="Peptidase_S8/S53_dom"/>
</dbReference>
<evidence type="ECO:0000256" key="3">
    <source>
        <dbReference type="ARBA" id="ARBA00022825"/>
    </source>
</evidence>
<protein>
    <recommendedName>
        <fullName evidence="7">Peptidase S8/S53 domain-containing protein</fullName>
    </recommendedName>
</protein>
<evidence type="ECO:0000259" key="5">
    <source>
        <dbReference type="Pfam" id="PF01847"/>
    </source>
</evidence>
<evidence type="ECO:0000313" key="6">
    <source>
        <dbReference type="EMBL" id="KKO11877.1"/>
    </source>
</evidence>
<keyword evidence="1" id="KW-0645">Protease</keyword>
<dbReference type="InterPro" id="IPR036852">
    <property type="entry name" value="Peptidase_S8/S53_dom_sf"/>
</dbReference>
<dbReference type="InterPro" id="IPR023827">
    <property type="entry name" value="Peptidase_S8_Asp-AS"/>
</dbReference>
<gene>
    <name evidence="6" type="ORF">LCGC14_0013810</name>
</gene>
<dbReference type="PROSITE" id="PS00136">
    <property type="entry name" value="SUBTILASE_ASP"/>
    <property type="match status" value="1"/>
</dbReference>
<dbReference type="EMBL" id="LAZR01000002">
    <property type="protein sequence ID" value="KKO11877.1"/>
    <property type="molecule type" value="Genomic_DNA"/>
</dbReference>
<comment type="caution">
    <text evidence="6">The sequence shown here is derived from an EMBL/GenBank/DDBJ whole genome shotgun (WGS) entry which is preliminary data.</text>
</comment>
<dbReference type="InterPro" id="IPR023828">
    <property type="entry name" value="Peptidase_S8_Ser-AS"/>
</dbReference>
<dbReference type="PRINTS" id="PR00723">
    <property type="entry name" value="SUBTILISIN"/>
</dbReference>
<dbReference type="SUPFAM" id="SSF49468">
    <property type="entry name" value="VHL"/>
    <property type="match status" value="1"/>
</dbReference>
<dbReference type="GO" id="GO:0005886">
    <property type="term" value="C:plasma membrane"/>
    <property type="evidence" value="ECO:0007669"/>
    <property type="project" value="TreeGrafter"/>
</dbReference>
<evidence type="ECO:0000259" key="4">
    <source>
        <dbReference type="Pfam" id="PF00082"/>
    </source>
</evidence>
<dbReference type="Gene3D" id="3.40.50.200">
    <property type="entry name" value="Peptidase S8/S53 domain"/>
    <property type="match status" value="1"/>
</dbReference>
<dbReference type="Pfam" id="PF00082">
    <property type="entry name" value="Peptidase_S8"/>
    <property type="match status" value="1"/>
</dbReference>
<organism evidence="6">
    <name type="scientific">marine sediment metagenome</name>
    <dbReference type="NCBI Taxonomy" id="412755"/>
    <lineage>
        <taxon>unclassified sequences</taxon>
        <taxon>metagenomes</taxon>
        <taxon>ecological metagenomes</taxon>
    </lineage>
</organism>
<dbReference type="PANTHER" id="PTHR42884">
    <property type="entry name" value="PROPROTEIN CONVERTASE SUBTILISIN/KEXIN-RELATED"/>
    <property type="match status" value="1"/>
</dbReference>
<dbReference type="GO" id="GO:0004252">
    <property type="term" value="F:serine-type endopeptidase activity"/>
    <property type="evidence" value="ECO:0007669"/>
    <property type="project" value="InterPro"/>
</dbReference>
<dbReference type="InterPro" id="IPR037140">
    <property type="entry name" value="VHL_beta_dom_sf"/>
</dbReference>
<sequence length="612" mass="66339">MPIQFLPDDEDVRSTNTGSQTAFTIENNTEGLIGVFWIDHSGSYKPYGYVSPGGEHSFNTNTGHPWFIETVNDDFKFFPTQKGVIEVNNKGPVFVTENDSSEQFFGTWSTLWGHGVPDVAKALDIDDAHTPLIETQMNNHAILNMLNVPAAWAQGLRGDGVKVAVLDSGIYTHEELEVFHEYDVTTRKNDSGATAEYLHGLRVASPIAARYDEHKYNGSPVPDISGVAPNAQIIDVRITQQGGGSNAENIKQGIDHALQQGAKVIQISQINNGNFVSPIIMESVKKAFDSGALVVWAGGNFGSPNPTGLALSSLTGMSISVGNYNFDNRQPFGSSNLAGVVKSPYVFAPSNGYYPDGNEGYERVVDGGTSYASPYVSGIAALLFQKYPDATVSDIIDLIVESSWIPSVGRGAVFNSNGNRIVNLDLLDQVTLDTAATDVILVDGQIAQHSFTVDSADKRILTFDNQQFDFTGADRIKFDDRALAFDMEGKAGDALEIMFALTQRLYFDDPNIVGILLNKLDTLHRDEVVEFAALNVLGPNWDARQLIATTAQNIYGLGPDSGIVDVLLAVQNTSGASDMDLFWDLAESEQNHVNIGLVGMQADGLEYNPVYG</sequence>
<dbReference type="AlphaFoldDB" id="A0A0F9YI02"/>
<dbReference type="InterPro" id="IPR036208">
    <property type="entry name" value="VHL_sf"/>
</dbReference>
<dbReference type="PROSITE" id="PS51892">
    <property type="entry name" value="SUBTILASE"/>
    <property type="match status" value="1"/>
</dbReference>
<name>A0A0F9YI02_9ZZZZ</name>
<dbReference type="PROSITE" id="PS00138">
    <property type="entry name" value="SUBTILASE_SER"/>
    <property type="match status" value="1"/>
</dbReference>
<dbReference type="CDD" id="cd00306">
    <property type="entry name" value="Peptidases_S8_S53"/>
    <property type="match status" value="1"/>
</dbReference>